<gene>
    <name evidence="2" type="ORF">BJG93_34995</name>
</gene>
<dbReference type="EMBL" id="CP017561">
    <property type="protein sequence ID" value="QXE07166.1"/>
    <property type="molecule type" value="Genomic_DNA"/>
</dbReference>
<proteinExistence type="predicted"/>
<protein>
    <recommendedName>
        <fullName evidence="4">OmpA-like domain-containing protein</fullName>
    </recommendedName>
</protein>
<sequence>MKKRILSVLFIFSFAVSQQATACTISEDLTESVPLNYQGIPNAYRLKMASMVLNARQWPNVEIQAQIVANAYVGEANAKELAESRGRQLKDYLIELGIKPQHIYVDTHLERLPYSKDSTGRSGYLQLSVGLMPLCKGGCQRLCDDPRVTPTSKAIK</sequence>
<keyword evidence="3" id="KW-1185">Reference proteome</keyword>
<reference evidence="2" key="1">
    <citation type="submission" date="2016-09" db="EMBL/GenBank/DDBJ databases">
        <title>The Complete Genome of Burkholderia sprentiae wsm5005.</title>
        <authorList>
            <person name="De Meyer S."/>
            <person name="Wang P."/>
            <person name="Terpolilli J."/>
        </authorList>
    </citation>
    <scope>NUCLEOTIDE SEQUENCE [LARGE SCALE GENOMIC DNA]</scope>
    <source>
        <strain evidence="2">WSM5005</strain>
    </source>
</reference>
<evidence type="ECO:0000256" key="1">
    <source>
        <dbReference type="SAM" id="SignalP"/>
    </source>
</evidence>
<dbReference type="Proteomes" id="UP000179860">
    <property type="component" value="Chromosome 1"/>
</dbReference>
<organism evidence="2 3">
    <name type="scientific">Paraburkholderia sprentiae WSM5005</name>
    <dbReference type="NCBI Taxonomy" id="754502"/>
    <lineage>
        <taxon>Bacteria</taxon>
        <taxon>Pseudomonadati</taxon>
        <taxon>Pseudomonadota</taxon>
        <taxon>Betaproteobacteria</taxon>
        <taxon>Burkholderiales</taxon>
        <taxon>Burkholderiaceae</taxon>
        <taxon>Paraburkholderia</taxon>
    </lineage>
</organism>
<dbReference type="KEGG" id="pspw:BJG93_34995"/>
<feature type="signal peptide" evidence="1">
    <location>
        <begin position="1"/>
        <end position="22"/>
    </location>
</feature>
<feature type="chain" id="PRO_5034037342" description="OmpA-like domain-containing protein" evidence="1">
    <location>
        <begin position="23"/>
        <end position="156"/>
    </location>
</feature>
<keyword evidence="1" id="KW-0732">Signal</keyword>
<accession>A0A8F4KIV2</accession>
<dbReference type="AlphaFoldDB" id="A0A8F4KIV2"/>
<evidence type="ECO:0000313" key="3">
    <source>
        <dbReference type="Proteomes" id="UP000179860"/>
    </source>
</evidence>
<dbReference type="RefSeq" id="WP_154671801.1">
    <property type="nucleotide sequence ID" value="NZ_CP017561.2"/>
</dbReference>
<name>A0A8F4KIV2_9BURK</name>
<evidence type="ECO:0000313" key="2">
    <source>
        <dbReference type="EMBL" id="QXE07166.1"/>
    </source>
</evidence>
<evidence type="ECO:0008006" key="4">
    <source>
        <dbReference type="Google" id="ProtNLM"/>
    </source>
</evidence>
<dbReference type="OrthoDB" id="9020570at2"/>